<evidence type="ECO:0000256" key="4">
    <source>
        <dbReference type="ARBA" id="ARBA00023163"/>
    </source>
</evidence>
<dbReference type="SUPFAM" id="SSF46785">
    <property type="entry name" value="Winged helix' DNA-binding domain"/>
    <property type="match status" value="1"/>
</dbReference>
<sequence>MTEPVAPTDAEMDLLKCFWRDGDLSAREVQTRIADGLGWTSSTTRTVLERMRGKGLLARKEVHGIAVYSASQPKVAVIGGMMKRLSAMLEMDGPLPASAFSGSSLLTAEDIRALDEVLEADAGEEKAK</sequence>
<keyword evidence="2" id="KW-0805">Transcription regulation</keyword>
<comment type="caution">
    <text evidence="5">The sequence shown here is derived from an EMBL/GenBank/DDBJ whole genome shotgun (WGS) entry which is preliminary data.</text>
</comment>
<proteinExistence type="inferred from homology"/>
<dbReference type="InterPro" id="IPR036390">
    <property type="entry name" value="WH_DNA-bd_sf"/>
</dbReference>
<gene>
    <name evidence="5" type="ORF">GCM10009422_04030</name>
</gene>
<evidence type="ECO:0000313" key="5">
    <source>
        <dbReference type="EMBL" id="GAA0612281.1"/>
    </source>
</evidence>
<dbReference type="EMBL" id="BAAAGA010000001">
    <property type="protein sequence ID" value="GAA0612281.1"/>
    <property type="molecule type" value="Genomic_DNA"/>
</dbReference>
<accession>A0ABN1GIJ5</accession>
<dbReference type="InterPro" id="IPR036388">
    <property type="entry name" value="WH-like_DNA-bd_sf"/>
</dbReference>
<dbReference type="Pfam" id="PF03965">
    <property type="entry name" value="Penicillinase_R"/>
    <property type="match status" value="1"/>
</dbReference>
<comment type="similarity">
    <text evidence="1">Belongs to the BlaI transcriptional regulatory family.</text>
</comment>
<dbReference type="InterPro" id="IPR005650">
    <property type="entry name" value="BlaI_family"/>
</dbReference>
<reference evidence="5 6" key="1">
    <citation type="journal article" date="2019" name="Int. J. Syst. Evol. Microbiol.">
        <title>The Global Catalogue of Microorganisms (GCM) 10K type strain sequencing project: providing services to taxonomists for standard genome sequencing and annotation.</title>
        <authorList>
            <consortium name="The Broad Institute Genomics Platform"/>
            <consortium name="The Broad Institute Genome Sequencing Center for Infectious Disease"/>
            <person name="Wu L."/>
            <person name="Ma J."/>
        </authorList>
    </citation>
    <scope>NUCLEOTIDE SEQUENCE [LARGE SCALE GENOMIC DNA]</scope>
    <source>
        <strain evidence="5 6">JCM 12928</strain>
    </source>
</reference>
<dbReference type="Gene3D" id="1.10.10.10">
    <property type="entry name" value="Winged helix-like DNA-binding domain superfamily/Winged helix DNA-binding domain"/>
    <property type="match status" value="1"/>
</dbReference>
<keyword evidence="4" id="KW-0804">Transcription</keyword>
<dbReference type="Proteomes" id="UP001501352">
    <property type="component" value="Unassembled WGS sequence"/>
</dbReference>
<protein>
    <submittedName>
        <fullName evidence="5">BlaI/MecI/CopY family transcriptional regulator</fullName>
    </submittedName>
</protein>
<evidence type="ECO:0000313" key="6">
    <source>
        <dbReference type="Proteomes" id="UP001501352"/>
    </source>
</evidence>
<name>A0ABN1GIJ5_9CAUL</name>
<keyword evidence="3" id="KW-0238">DNA-binding</keyword>
<evidence type="ECO:0000256" key="3">
    <source>
        <dbReference type="ARBA" id="ARBA00023125"/>
    </source>
</evidence>
<evidence type="ECO:0000256" key="1">
    <source>
        <dbReference type="ARBA" id="ARBA00011046"/>
    </source>
</evidence>
<evidence type="ECO:0000256" key="2">
    <source>
        <dbReference type="ARBA" id="ARBA00023015"/>
    </source>
</evidence>
<organism evidence="5 6">
    <name type="scientific">Brevundimonas kwangchunensis</name>
    <dbReference type="NCBI Taxonomy" id="322163"/>
    <lineage>
        <taxon>Bacteria</taxon>
        <taxon>Pseudomonadati</taxon>
        <taxon>Pseudomonadota</taxon>
        <taxon>Alphaproteobacteria</taxon>
        <taxon>Caulobacterales</taxon>
        <taxon>Caulobacteraceae</taxon>
        <taxon>Brevundimonas</taxon>
    </lineage>
</organism>
<keyword evidence="6" id="KW-1185">Reference proteome</keyword>
<dbReference type="RefSeq" id="WP_343789581.1">
    <property type="nucleotide sequence ID" value="NZ_BAAAGA010000001.1"/>
</dbReference>